<evidence type="ECO:0000256" key="2">
    <source>
        <dbReference type="ARBA" id="ARBA00012438"/>
    </source>
</evidence>
<dbReference type="InterPro" id="IPR036890">
    <property type="entry name" value="HATPase_C_sf"/>
</dbReference>
<dbReference type="Pfam" id="PF00512">
    <property type="entry name" value="HisKA"/>
    <property type="match status" value="1"/>
</dbReference>
<evidence type="ECO:0000259" key="5">
    <source>
        <dbReference type="PROSITE" id="PS50109"/>
    </source>
</evidence>
<dbReference type="PROSITE" id="PS50110">
    <property type="entry name" value="RESPONSE_REGULATORY"/>
    <property type="match status" value="1"/>
</dbReference>
<reference evidence="8" key="1">
    <citation type="submission" date="2015-09" db="EMBL/GenBank/DDBJ databases">
        <title>Complete sequence of Algoriphagus sp. M8-2.</title>
        <authorList>
            <person name="Shintani M."/>
        </authorList>
    </citation>
    <scope>NUCLEOTIDE SEQUENCE [LARGE SCALE GENOMIC DNA]</scope>
    <source>
        <strain evidence="8">M8-2</strain>
    </source>
</reference>
<dbReference type="Gene3D" id="3.40.50.2300">
    <property type="match status" value="1"/>
</dbReference>
<feature type="domain" description="Response regulatory" evidence="6">
    <location>
        <begin position="7"/>
        <end position="121"/>
    </location>
</feature>
<dbReference type="RefSeq" id="WP_067545838.1">
    <property type="nucleotide sequence ID" value="NZ_CP012836.1"/>
</dbReference>
<dbReference type="SMART" id="SM00448">
    <property type="entry name" value="REC"/>
    <property type="match status" value="1"/>
</dbReference>
<organism evidence="7 8">
    <name type="scientific">Algoriphagus sanaruensis</name>
    <dbReference type="NCBI Taxonomy" id="1727163"/>
    <lineage>
        <taxon>Bacteria</taxon>
        <taxon>Pseudomonadati</taxon>
        <taxon>Bacteroidota</taxon>
        <taxon>Cytophagia</taxon>
        <taxon>Cytophagales</taxon>
        <taxon>Cyclobacteriaceae</taxon>
        <taxon>Algoriphagus</taxon>
    </lineage>
</organism>
<dbReference type="PROSITE" id="PS50109">
    <property type="entry name" value="HIS_KIN"/>
    <property type="match status" value="1"/>
</dbReference>
<dbReference type="SUPFAM" id="SSF55874">
    <property type="entry name" value="ATPase domain of HSP90 chaperone/DNA topoisomerase II/histidine kinase"/>
    <property type="match status" value="1"/>
</dbReference>
<evidence type="ECO:0000256" key="4">
    <source>
        <dbReference type="PROSITE-ProRule" id="PRU00169"/>
    </source>
</evidence>
<dbReference type="PATRIC" id="fig|1727163.4.peg.1696"/>
<comment type="catalytic activity">
    <reaction evidence="1">
        <text>ATP + protein L-histidine = ADP + protein N-phospho-L-histidine.</text>
        <dbReference type="EC" id="2.7.13.3"/>
    </reaction>
</comment>
<name>A0A142EMN3_9BACT</name>
<dbReference type="PANTHER" id="PTHR43547:SF2">
    <property type="entry name" value="HYBRID SIGNAL TRANSDUCTION HISTIDINE KINASE C"/>
    <property type="match status" value="1"/>
</dbReference>
<evidence type="ECO:0000313" key="8">
    <source>
        <dbReference type="Proteomes" id="UP000073816"/>
    </source>
</evidence>
<dbReference type="EC" id="2.7.13.3" evidence="2"/>
<dbReference type="PANTHER" id="PTHR43547">
    <property type="entry name" value="TWO-COMPONENT HISTIDINE KINASE"/>
    <property type="match status" value="1"/>
</dbReference>
<dbReference type="Pfam" id="PF00072">
    <property type="entry name" value="Response_reg"/>
    <property type="match status" value="1"/>
</dbReference>
<dbReference type="EMBL" id="CP012836">
    <property type="protein sequence ID" value="AMQ56388.1"/>
    <property type="molecule type" value="Genomic_DNA"/>
</dbReference>
<dbReference type="InterPro" id="IPR003661">
    <property type="entry name" value="HisK_dim/P_dom"/>
</dbReference>
<evidence type="ECO:0000256" key="3">
    <source>
        <dbReference type="ARBA" id="ARBA00022553"/>
    </source>
</evidence>
<dbReference type="InterPro" id="IPR001789">
    <property type="entry name" value="Sig_transdc_resp-reg_receiver"/>
</dbReference>
<dbReference type="Gene3D" id="3.30.565.10">
    <property type="entry name" value="Histidine kinase-like ATPase, C-terminal domain"/>
    <property type="match status" value="1"/>
</dbReference>
<dbReference type="CDD" id="cd00082">
    <property type="entry name" value="HisKA"/>
    <property type="match status" value="1"/>
</dbReference>
<dbReference type="InterPro" id="IPR036097">
    <property type="entry name" value="HisK_dim/P_sf"/>
</dbReference>
<keyword evidence="8" id="KW-1185">Reference proteome</keyword>
<dbReference type="InterPro" id="IPR011006">
    <property type="entry name" value="CheY-like_superfamily"/>
</dbReference>
<accession>A0A142EMN3</accession>
<dbReference type="Gene3D" id="1.10.287.130">
    <property type="match status" value="1"/>
</dbReference>
<dbReference type="GO" id="GO:0000155">
    <property type="term" value="F:phosphorelay sensor kinase activity"/>
    <property type="evidence" value="ECO:0007669"/>
    <property type="project" value="InterPro"/>
</dbReference>
<proteinExistence type="predicted"/>
<dbReference type="OrthoDB" id="109585at2"/>
<dbReference type="Proteomes" id="UP000073816">
    <property type="component" value="Chromosome"/>
</dbReference>
<dbReference type="SUPFAM" id="SSF52172">
    <property type="entry name" value="CheY-like"/>
    <property type="match status" value="1"/>
</dbReference>
<reference evidence="7 8" key="2">
    <citation type="journal article" date="2016" name="Genome Announc.">
        <title>Complete Genome Sequence of Algoriphagus sp. Strain M8-2, Isolated from a Brackish Lake.</title>
        <authorList>
            <person name="Muraguchi Y."/>
            <person name="Kushimoto K."/>
            <person name="Ohtsubo Y."/>
            <person name="Suzuki T."/>
            <person name="Dohra H."/>
            <person name="Kimbara K."/>
            <person name="Shintani M."/>
        </authorList>
    </citation>
    <scope>NUCLEOTIDE SEQUENCE [LARGE SCALE GENOMIC DNA]</scope>
    <source>
        <strain evidence="7 8">M8-2</strain>
    </source>
</reference>
<dbReference type="Pfam" id="PF02518">
    <property type="entry name" value="HATPase_c"/>
    <property type="match status" value="1"/>
</dbReference>
<evidence type="ECO:0000256" key="1">
    <source>
        <dbReference type="ARBA" id="ARBA00000085"/>
    </source>
</evidence>
<feature type="modified residue" description="4-aspartylphosphate" evidence="4">
    <location>
        <position position="55"/>
    </location>
</feature>
<dbReference type="SMART" id="SM00388">
    <property type="entry name" value="HisKA"/>
    <property type="match status" value="1"/>
</dbReference>
<evidence type="ECO:0000259" key="6">
    <source>
        <dbReference type="PROSITE" id="PS50110"/>
    </source>
</evidence>
<dbReference type="InterPro" id="IPR004358">
    <property type="entry name" value="Sig_transdc_His_kin-like_C"/>
</dbReference>
<feature type="domain" description="Histidine kinase" evidence="5">
    <location>
        <begin position="150"/>
        <end position="362"/>
    </location>
</feature>
<gene>
    <name evidence="7" type="ORF">AO498_08175</name>
</gene>
<evidence type="ECO:0000313" key="7">
    <source>
        <dbReference type="EMBL" id="AMQ56388.1"/>
    </source>
</evidence>
<dbReference type="InterPro" id="IPR003594">
    <property type="entry name" value="HATPase_dom"/>
</dbReference>
<dbReference type="SMART" id="SM00387">
    <property type="entry name" value="HATPase_c"/>
    <property type="match status" value="1"/>
</dbReference>
<dbReference type="STRING" id="1727163.AO498_08175"/>
<dbReference type="CDD" id="cd17569">
    <property type="entry name" value="REC_HupR-like"/>
    <property type="match status" value="1"/>
</dbReference>
<dbReference type="KEGG" id="alm:AO498_08175"/>
<sequence length="365" mass="42005">MTDFKIHVLYIDDEDNNLKSFKATLRKDFKIFTAIDAEEGLRIAQEEEIHVVIADQRMPGMTGTEFFEKMVEINPDPIRILLTGYSDIASVIDAINKGEVYRFIDKPWNIEQIKNSIKNAADIFFMRRELKEKNQKLQKLHSEMNQFVYSLSHELRGPLMSISGVSKLAKMEVSDPSVIEFFEMIDTATGKLDDFIYKMLDFYRSTKIDHKVSEINFKEILDQQMAAYKEKFNLSDFKIEVEVRQENFFFSDDAKIRVILNNLFSNAVQFQKNQPTEKRISLTVNVTDDQAVMVIEDNGIGIDEKHQNEVFNLFARATQKNVGTGLGLYMVKEAVEQMGGKIHLESRLHEGTTISVILPSMNNNG</sequence>
<dbReference type="PRINTS" id="PR00344">
    <property type="entry name" value="BCTRLSENSOR"/>
</dbReference>
<protein>
    <recommendedName>
        <fullName evidence="2">histidine kinase</fullName>
        <ecNumber evidence="2">2.7.13.3</ecNumber>
    </recommendedName>
</protein>
<dbReference type="InterPro" id="IPR005467">
    <property type="entry name" value="His_kinase_dom"/>
</dbReference>
<keyword evidence="3 4" id="KW-0597">Phosphoprotein</keyword>
<dbReference type="AlphaFoldDB" id="A0A142EMN3"/>
<dbReference type="SUPFAM" id="SSF47384">
    <property type="entry name" value="Homodimeric domain of signal transducing histidine kinase"/>
    <property type="match status" value="1"/>
</dbReference>